<keyword evidence="2" id="KW-0004">4Fe-4S</keyword>
<dbReference type="PANTHER" id="PTHR30426:SF0">
    <property type="entry name" value="4-HYDROXY-3-METHYLBUT-2-ENYL DIPHOSPHATE REDUCTASE"/>
    <property type="match status" value="1"/>
</dbReference>
<dbReference type="GO" id="GO:0019288">
    <property type="term" value="P:isopentenyl diphosphate biosynthetic process, methylerythritol 4-phosphate pathway"/>
    <property type="evidence" value="ECO:0007669"/>
    <property type="project" value="InterPro"/>
</dbReference>
<keyword evidence="3" id="KW-0479">Metal-binding</keyword>
<evidence type="ECO:0000256" key="3">
    <source>
        <dbReference type="ARBA" id="ARBA00022723"/>
    </source>
</evidence>
<keyword evidence="4" id="KW-0408">Iron</keyword>
<reference evidence="6" key="1">
    <citation type="journal article" date="2014" name="Front. Microbiol.">
        <title>High frequency of phylogenetically diverse reductive dehalogenase-homologous genes in deep subseafloor sedimentary metagenomes.</title>
        <authorList>
            <person name="Kawai M."/>
            <person name="Futagami T."/>
            <person name="Toyoda A."/>
            <person name="Takaki Y."/>
            <person name="Nishi S."/>
            <person name="Hori S."/>
            <person name="Arai W."/>
            <person name="Tsubouchi T."/>
            <person name="Morono Y."/>
            <person name="Uchiyama I."/>
            <person name="Ito T."/>
            <person name="Fujiyama A."/>
            <person name="Inagaki F."/>
            <person name="Takami H."/>
        </authorList>
    </citation>
    <scope>NUCLEOTIDE SEQUENCE</scope>
    <source>
        <strain evidence="6">Expedition CK06-06</strain>
    </source>
</reference>
<evidence type="ECO:0000256" key="1">
    <source>
        <dbReference type="ARBA" id="ARBA00001966"/>
    </source>
</evidence>
<dbReference type="GO" id="GO:0051539">
    <property type="term" value="F:4 iron, 4 sulfur cluster binding"/>
    <property type="evidence" value="ECO:0007669"/>
    <property type="project" value="UniProtKB-KW"/>
</dbReference>
<dbReference type="GO" id="GO:0050992">
    <property type="term" value="P:dimethylallyl diphosphate biosynthetic process"/>
    <property type="evidence" value="ECO:0007669"/>
    <property type="project" value="InterPro"/>
</dbReference>
<evidence type="ECO:0000256" key="2">
    <source>
        <dbReference type="ARBA" id="ARBA00022485"/>
    </source>
</evidence>
<evidence type="ECO:0008006" key="7">
    <source>
        <dbReference type="Google" id="ProtNLM"/>
    </source>
</evidence>
<keyword evidence="5" id="KW-0411">Iron-sulfur</keyword>
<dbReference type="Pfam" id="PF02401">
    <property type="entry name" value="LYTB"/>
    <property type="match status" value="1"/>
</dbReference>
<dbReference type="EMBL" id="BARV01011472">
    <property type="protein sequence ID" value="GAI08391.1"/>
    <property type="molecule type" value="Genomic_DNA"/>
</dbReference>
<comment type="caution">
    <text evidence="6">The sequence shown here is derived from an EMBL/GenBank/DDBJ whole genome shotgun (WGS) entry which is preliminary data.</text>
</comment>
<dbReference type="Gene3D" id="3.40.1010.20">
    <property type="entry name" value="4-hydroxy-3-methylbut-2-enyl diphosphate reductase, catalytic domain"/>
    <property type="match status" value="1"/>
</dbReference>
<proteinExistence type="predicted"/>
<evidence type="ECO:0000256" key="4">
    <source>
        <dbReference type="ARBA" id="ARBA00023004"/>
    </source>
</evidence>
<dbReference type="AlphaFoldDB" id="X1LRE6"/>
<name>X1LRE6_9ZZZZ</name>
<evidence type="ECO:0000313" key="6">
    <source>
        <dbReference type="EMBL" id="GAI08391.1"/>
    </source>
</evidence>
<gene>
    <name evidence="6" type="ORF">S06H3_21744</name>
</gene>
<evidence type="ECO:0000256" key="5">
    <source>
        <dbReference type="ARBA" id="ARBA00023014"/>
    </source>
</evidence>
<protein>
    <recommendedName>
        <fullName evidence="7">4-hydroxy-3-methylbut-2-enyl diphosphate reductase</fullName>
    </recommendedName>
</protein>
<dbReference type="GO" id="GO:0046872">
    <property type="term" value="F:metal ion binding"/>
    <property type="evidence" value="ECO:0007669"/>
    <property type="project" value="UniProtKB-KW"/>
</dbReference>
<accession>X1LRE6</accession>
<feature type="non-terminal residue" evidence="6">
    <location>
        <position position="1"/>
    </location>
</feature>
<dbReference type="PANTHER" id="PTHR30426">
    <property type="entry name" value="4-HYDROXY-3-METHYLBUT-2-ENYL DIPHOSPHATE REDUCTASE"/>
    <property type="match status" value="1"/>
</dbReference>
<dbReference type="GO" id="GO:0051745">
    <property type="term" value="F:4-hydroxy-3-methylbut-2-enyl diphosphate reductase activity"/>
    <property type="evidence" value="ECO:0007669"/>
    <property type="project" value="InterPro"/>
</dbReference>
<dbReference type="InterPro" id="IPR003451">
    <property type="entry name" value="LytB/IspH"/>
</dbReference>
<comment type="cofactor">
    <cofactor evidence="1">
        <name>[4Fe-4S] cluster</name>
        <dbReference type="ChEBI" id="CHEBI:49883"/>
    </cofactor>
</comment>
<sequence>LGWADGNGLATLDEKVVSRLDPLPRRLGVLSQTTQIPAHFAEFVKRLIDGAFSKDSELRIIDTICHDIRKRQAQALELAGRVDLMLVIGGHGSANTNRLAELCSKATKTYLVETAEEIKPSWFQDKKNIGVTSGASTAEPTINEVLARLEALA</sequence>
<organism evidence="6">
    <name type="scientific">marine sediment metagenome</name>
    <dbReference type="NCBI Taxonomy" id="412755"/>
    <lineage>
        <taxon>unclassified sequences</taxon>
        <taxon>metagenomes</taxon>
        <taxon>ecological metagenomes</taxon>
    </lineage>
</organism>